<evidence type="ECO:0000313" key="4">
    <source>
        <dbReference type="Proteomes" id="UP000283255"/>
    </source>
</evidence>
<gene>
    <name evidence="3" type="ORF">D1Z90_20900</name>
</gene>
<dbReference type="EMBL" id="QZCH01000137">
    <property type="protein sequence ID" value="RJG35436.1"/>
    <property type="molecule type" value="Genomic_DNA"/>
</dbReference>
<feature type="signal peptide" evidence="2">
    <location>
        <begin position="1"/>
        <end position="20"/>
    </location>
</feature>
<reference evidence="3 4" key="1">
    <citation type="submission" date="2018-09" db="EMBL/GenBank/DDBJ databases">
        <authorList>
            <person name="Wang F."/>
        </authorList>
    </citation>
    <scope>NUCLEOTIDE SEQUENCE [LARGE SCALE GENOMIC DNA]</scope>
    <source>
        <strain evidence="3 4">PLHSC7-2</strain>
    </source>
</reference>
<feature type="region of interest" description="Disordered" evidence="1">
    <location>
        <begin position="19"/>
        <end position="45"/>
    </location>
</feature>
<proteinExistence type="predicted"/>
<keyword evidence="4" id="KW-1185">Reference proteome</keyword>
<organism evidence="3 4">
    <name type="scientific">Motilimonas pumila</name>
    <dbReference type="NCBI Taxonomy" id="2303987"/>
    <lineage>
        <taxon>Bacteria</taxon>
        <taxon>Pseudomonadati</taxon>
        <taxon>Pseudomonadota</taxon>
        <taxon>Gammaproteobacteria</taxon>
        <taxon>Alteromonadales</taxon>
        <taxon>Alteromonadales genera incertae sedis</taxon>
        <taxon>Motilimonas</taxon>
    </lineage>
</organism>
<comment type="caution">
    <text evidence="3">The sequence shown here is derived from an EMBL/GenBank/DDBJ whole genome shotgun (WGS) entry which is preliminary data.</text>
</comment>
<reference evidence="3 4" key="2">
    <citation type="submission" date="2019-01" db="EMBL/GenBank/DDBJ databases">
        <title>Motilimonas pumilus sp. nov., isolated from the gut of sea cucumber (Apostichopus japonicus).</title>
        <authorList>
            <person name="Wang F.-Q."/>
            <person name="Ren L.-H."/>
            <person name="Lin Y.-W."/>
            <person name="Sun G.-H."/>
            <person name="Du Z.-J."/>
            <person name="Zhao J.-X."/>
            <person name="Liu X.-J."/>
            <person name="Liu L.-J."/>
        </authorList>
    </citation>
    <scope>NUCLEOTIDE SEQUENCE [LARGE SCALE GENOMIC DNA]</scope>
    <source>
        <strain evidence="3 4">PLHSC7-2</strain>
    </source>
</reference>
<dbReference type="AlphaFoldDB" id="A0A418Y8U7"/>
<evidence type="ECO:0000256" key="2">
    <source>
        <dbReference type="SAM" id="SignalP"/>
    </source>
</evidence>
<dbReference type="Proteomes" id="UP000283255">
    <property type="component" value="Unassembled WGS sequence"/>
</dbReference>
<feature type="compositionally biased region" description="Low complexity" evidence="1">
    <location>
        <begin position="24"/>
        <end position="45"/>
    </location>
</feature>
<dbReference type="PROSITE" id="PS51257">
    <property type="entry name" value="PROKAR_LIPOPROTEIN"/>
    <property type="match status" value="1"/>
</dbReference>
<keyword evidence="2" id="KW-0732">Signal</keyword>
<evidence type="ECO:0000256" key="1">
    <source>
        <dbReference type="SAM" id="MobiDB-lite"/>
    </source>
</evidence>
<accession>A0A418Y8U7</accession>
<name>A0A418Y8U7_9GAMM</name>
<sequence>MKKCLLAVSISLSFALSACGGGSSSSEETSSETTQPAPTQAPTGQQMANITVIDDYLQDAKVWLDYNQDFIHQA</sequence>
<feature type="chain" id="PRO_5019094152" evidence="2">
    <location>
        <begin position="21"/>
        <end position="74"/>
    </location>
</feature>
<feature type="non-terminal residue" evidence="3">
    <location>
        <position position="74"/>
    </location>
</feature>
<evidence type="ECO:0000313" key="3">
    <source>
        <dbReference type="EMBL" id="RJG35436.1"/>
    </source>
</evidence>
<protein>
    <submittedName>
        <fullName evidence="3">Uncharacterized protein</fullName>
    </submittedName>
</protein>